<proteinExistence type="predicted"/>
<reference evidence="1 2" key="1">
    <citation type="submission" date="2019-01" db="EMBL/GenBank/DDBJ databases">
        <title>A draft genome assembly of the solar-powered sea slug Elysia chlorotica.</title>
        <authorList>
            <person name="Cai H."/>
            <person name="Li Q."/>
            <person name="Fang X."/>
            <person name="Li J."/>
            <person name="Curtis N.E."/>
            <person name="Altenburger A."/>
            <person name="Shibata T."/>
            <person name="Feng M."/>
            <person name="Maeda T."/>
            <person name="Schwartz J.A."/>
            <person name="Shigenobu S."/>
            <person name="Lundholm N."/>
            <person name="Nishiyama T."/>
            <person name="Yang H."/>
            <person name="Hasebe M."/>
            <person name="Li S."/>
            <person name="Pierce S.K."/>
            <person name="Wang J."/>
        </authorList>
    </citation>
    <scope>NUCLEOTIDE SEQUENCE [LARGE SCALE GENOMIC DNA]</scope>
    <source>
        <strain evidence="1">EC2010</strain>
        <tissue evidence="1">Whole organism of an adult</tissue>
    </source>
</reference>
<evidence type="ECO:0000313" key="2">
    <source>
        <dbReference type="Proteomes" id="UP000271974"/>
    </source>
</evidence>
<sequence length="415" mass="46356">MRVWARILNQDEGVGSNPVQFENDGRETHVSHDLGSLLKIQERPPAARTNRSGGVLPLTLKSSVNSTSKALEVRSTDSFTKDSSCNSSSTTASMQPANIILKRQKLFPAIDLSQCWKDAQHRADAVNSGLNQVGGYKTIDHGTNSDRERVRPNQSTLYLDTSRYMPSAYGTGVPEALRAEHHVEDDQRNKTPEHWISERAPSTNYSTLHDIGSLENATKPEISLQNTESHCHHKSSYISSSRHSLEHELLKRRTGNGLEKQRTSNIHSTMYFPSIESSHHVKTNDNDVRSGKRARVLHSHDCTDDEQESNHSHCRSVNLERGKGRSSMLHVVHARDALFEVPRRSSPFISRLELLEGLFFTPASHAQPVTSSWDTSPGLGEGLRDITLSRVASVTSRYSRDTETPLAYKEGVDYT</sequence>
<dbReference type="AlphaFoldDB" id="A0A3S1BF28"/>
<comment type="caution">
    <text evidence="1">The sequence shown here is derived from an EMBL/GenBank/DDBJ whole genome shotgun (WGS) entry which is preliminary data.</text>
</comment>
<dbReference type="Proteomes" id="UP000271974">
    <property type="component" value="Unassembled WGS sequence"/>
</dbReference>
<name>A0A3S1BF28_ELYCH</name>
<gene>
    <name evidence="1" type="ORF">EGW08_005407</name>
</gene>
<accession>A0A3S1BF28</accession>
<organism evidence="1 2">
    <name type="scientific">Elysia chlorotica</name>
    <name type="common">Eastern emerald elysia</name>
    <name type="synonym">Sea slug</name>
    <dbReference type="NCBI Taxonomy" id="188477"/>
    <lineage>
        <taxon>Eukaryota</taxon>
        <taxon>Metazoa</taxon>
        <taxon>Spiralia</taxon>
        <taxon>Lophotrochozoa</taxon>
        <taxon>Mollusca</taxon>
        <taxon>Gastropoda</taxon>
        <taxon>Heterobranchia</taxon>
        <taxon>Euthyneura</taxon>
        <taxon>Panpulmonata</taxon>
        <taxon>Sacoglossa</taxon>
        <taxon>Placobranchoidea</taxon>
        <taxon>Plakobranchidae</taxon>
        <taxon>Elysia</taxon>
    </lineage>
</organism>
<evidence type="ECO:0000313" key="1">
    <source>
        <dbReference type="EMBL" id="RUS86811.1"/>
    </source>
</evidence>
<protein>
    <submittedName>
        <fullName evidence="1">Uncharacterized protein</fullName>
    </submittedName>
</protein>
<keyword evidence="2" id="KW-1185">Reference proteome</keyword>
<dbReference type="EMBL" id="RQTK01000127">
    <property type="protein sequence ID" value="RUS86811.1"/>
    <property type="molecule type" value="Genomic_DNA"/>
</dbReference>